<accession>A0ABT6AVU2</accession>
<dbReference type="RefSeq" id="WP_276267135.1">
    <property type="nucleotide sequence ID" value="NZ_JARJLM010000460.1"/>
</dbReference>
<proteinExistence type="predicted"/>
<reference evidence="2 3" key="1">
    <citation type="submission" date="2023-03" db="EMBL/GenBank/DDBJ databases">
        <title>Draft assemblies of triclosan tolerant bacteria isolated from returned activated sludge.</title>
        <authorList>
            <person name="Van Hamelsveld S."/>
        </authorList>
    </citation>
    <scope>NUCLEOTIDE SEQUENCE [LARGE SCALE GENOMIC DNA]</scope>
    <source>
        <strain evidence="2 3">GW210010_S58</strain>
    </source>
</reference>
<organism evidence="2 3">
    <name type="scientific">Cupriavidus basilensis</name>
    <dbReference type="NCBI Taxonomy" id="68895"/>
    <lineage>
        <taxon>Bacteria</taxon>
        <taxon>Pseudomonadati</taxon>
        <taxon>Pseudomonadota</taxon>
        <taxon>Betaproteobacteria</taxon>
        <taxon>Burkholderiales</taxon>
        <taxon>Burkholderiaceae</taxon>
        <taxon>Cupriavidus</taxon>
    </lineage>
</organism>
<feature type="domain" description="AMP-binding enzyme C-terminal" evidence="1">
    <location>
        <begin position="2"/>
        <end position="34"/>
    </location>
</feature>
<name>A0ABT6AVU2_9BURK</name>
<dbReference type="Gene3D" id="3.30.300.30">
    <property type="match status" value="1"/>
</dbReference>
<feature type="non-terminal residue" evidence="2">
    <location>
        <position position="1"/>
    </location>
</feature>
<dbReference type="EMBL" id="JARJLM010000460">
    <property type="protein sequence ID" value="MDF3836746.1"/>
    <property type="molecule type" value="Genomic_DNA"/>
</dbReference>
<gene>
    <name evidence="2" type="ORF">P3W85_27875</name>
</gene>
<keyword evidence="3" id="KW-1185">Reference proteome</keyword>
<evidence type="ECO:0000313" key="2">
    <source>
        <dbReference type="EMBL" id="MDF3836746.1"/>
    </source>
</evidence>
<dbReference type="Pfam" id="PF13193">
    <property type="entry name" value="AMP-binding_C"/>
    <property type="match status" value="1"/>
</dbReference>
<dbReference type="InterPro" id="IPR045851">
    <property type="entry name" value="AMP-bd_C_sf"/>
</dbReference>
<evidence type="ECO:0000259" key="1">
    <source>
        <dbReference type="Pfam" id="PF13193"/>
    </source>
</evidence>
<dbReference type="InterPro" id="IPR025110">
    <property type="entry name" value="AMP-bd_C"/>
</dbReference>
<dbReference type="SUPFAM" id="SSF56801">
    <property type="entry name" value="Acetyl-CoA synthetase-like"/>
    <property type="match status" value="1"/>
</dbReference>
<sequence length="51" mass="5789">AEQIMAWCRERLAAYKVPRMVSFVDALPKSATGKIQWRALQELEQDPGGNQ</sequence>
<dbReference type="Proteomes" id="UP001216674">
    <property type="component" value="Unassembled WGS sequence"/>
</dbReference>
<evidence type="ECO:0000313" key="3">
    <source>
        <dbReference type="Proteomes" id="UP001216674"/>
    </source>
</evidence>
<protein>
    <recommendedName>
        <fullName evidence="1">AMP-binding enzyme C-terminal domain-containing protein</fullName>
    </recommendedName>
</protein>
<comment type="caution">
    <text evidence="2">The sequence shown here is derived from an EMBL/GenBank/DDBJ whole genome shotgun (WGS) entry which is preliminary data.</text>
</comment>